<dbReference type="PANTHER" id="PTHR30373:SF2">
    <property type="entry name" value="UPF0603 PROTEIN YGCG"/>
    <property type="match status" value="1"/>
</dbReference>
<evidence type="ECO:0000256" key="1">
    <source>
        <dbReference type="SAM" id="Phobius"/>
    </source>
</evidence>
<dbReference type="Proteomes" id="UP000223913">
    <property type="component" value="Unassembled WGS sequence"/>
</dbReference>
<evidence type="ECO:0000313" key="3">
    <source>
        <dbReference type="EMBL" id="PHN04479.1"/>
    </source>
</evidence>
<dbReference type="Pfam" id="PF04536">
    <property type="entry name" value="TPM_phosphatase"/>
    <property type="match status" value="1"/>
</dbReference>
<keyword evidence="1" id="KW-1133">Transmembrane helix</keyword>
<comment type="caution">
    <text evidence="3">The sequence shown here is derived from an EMBL/GenBank/DDBJ whole genome shotgun (WGS) entry which is preliminary data.</text>
</comment>
<evidence type="ECO:0000259" key="2">
    <source>
        <dbReference type="Pfam" id="PF04536"/>
    </source>
</evidence>
<dbReference type="RefSeq" id="WP_099152052.1">
    <property type="nucleotide sequence ID" value="NZ_PDUD01000025.1"/>
</dbReference>
<dbReference type="PANTHER" id="PTHR30373">
    <property type="entry name" value="UPF0603 PROTEIN YGCG"/>
    <property type="match status" value="1"/>
</dbReference>
<sequence>MFNKIITGLFLCLIPILGWAQKDVPEPTNFLVNDFAGMLSRQEVVQLGQKLRAYANETSTQIVVVTETTIAGENVFDYAHRLATTWGIGGGENDNGILLFVAQSERQISIQTGYGTEAFLPDAIAFDIIQNIIIPSFREGNFFQGIDRAIDRIMELGRGEYTNDGTQNRRQADGFGAGMWIFIFIFGFILLATIFGKGSNGDDDDDGGYYRGGRYGDRGRGYRRGRSGGGWIFLPGGGGFGRGGGGGGGGSDDGFGGFGGGGFGGFGGGDFGGGGAIGEW</sequence>
<evidence type="ECO:0000313" key="4">
    <source>
        <dbReference type="Proteomes" id="UP000223913"/>
    </source>
</evidence>
<dbReference type="AlphaFoldDB" id="A0A2D0N8J7"/>
<reference evidence="3 4" key="1">
    <citation type="submission" date="2017-10" db="EMBL/GenBank/DDBJ databases">
        <title>The draft genome sequence of Lewinella nigricans NBRC 102662.</title>
        <authorList>
            <person name="Wang K."/>
        </authorList>
    </citation>
    <scope>NUCLEOTIDE SEQUENCE [LARGE SCALE GENOMIC DNA]</scope>
    <source>
        <strain evidence="3 4">NBRC 102662</strain>
    </source>
</reference>
<proteinExistence type="predicted"/>
<dbReference type="OrthoDB" id="9810918at2"/>
<organism evidence="3 4">
    <name type="scientific">Flavilitoribacter nigricans (strain ATCC 23147 / DSM 23189 / NBRC 102662 / NCIMB 1420 / SS-2)</name>
    <name type="common">Lewinella nigricans</name>
    <dbReference type="NCBI Taxonomy" id="1122177"/>
    <lineage>
        <taxon>Bacteria</taxon>
        <taxon>Pseudomonadati</taxon>
        <taxon>Bacteroidota</taxon>
        <taxon>Saprospiria</taxon>
        <taxon>Saprospirales</taxon>
        <taxon>Lewinellaceae</taxon>
        <taxon>Flavilitoribacter</taxon>
    </lineage>
</organism>
<gene>
    <name evidence="3" type="ORF">CRP01_20945</name>
</gene>
<feature type="domain" description="TPM" evidence="2">
    <location>
        <begin position="32"/>
        <end position="155"/>
    </location>
</feature>
<dbReference type="Gene3D" id="3.10.310.50">
    <property type="match status" value="1"/>
</dbReference>
<keyword evidence="1" id="KW-0812">Transmembrane</keyword>
<dbReference type="EMBL" id="PDUD01000025">
    <property type="protein sequence ID" value="PHN04479.1"/>
    <property type="molecule type" value="Genomic_DNA"/>
</dbReference>
<dbReference type="InterPro" id="IPR007621">
    <property type="entry name" value="TPM_dom"/>
</dbReference>
<protein>
    <submittedName>
        <fullName evidence="3">Methanol dehydrogenase</fullName>
    </submittedName>
</protein>
<feature type="transmembrane region" description="Helical" evidence="1">
    <location>
        <begin position="177"/>
        <end position="195"/>
    </location>
</feature>
<name>A0A2D0N8J7_FLAN2</name>
<keyword evidence="1" id="KW-0472">Membrane</keyword>
<keyword evidence="4" id="KW-1185">Reference proteome</keyword>
<accession>A0A2D0N8J7</accession>